<dbReference type="GO" id="GO:0016301">
    <property type="term" value="F:kinase activity"/>
    <property type="evidence" value="ECO:0007669"/>
    <property type="project" value="UniProtKB-KW"/>
</dbReference>
<dbReference type="PANTHER" id="PTHR28629:SF4">
    <property type="entry name" value="TRIOKINASE_FMN CYCLASE"/>
    <property type="match status" value="1"/>
</dbReference>
<keyword evidence="2 4" id="KW-0418">Kinase</keyword>
<dbReference type="RefSeq" id="WP_068709766.1">
    <property type="nucleotide sequence ID" value="NZ_BAAAXQ010000024.1"/>
</dbReference>
<dbReference type="InterPro" id="IPR012737">
    <property type="entry name" value="DhaK_L_YcgS"/>
</dbReference>
<dbReference type="SUPFAM" id="SSF101473">
    <property type="entry name" value="DhaL-like"/>
    <property type="match status" value="1"/>
</dbReference>
<gene>
    <name evidence="4" type="primary">dhaL_1</name>
    <name evidence="4" type="ORF">GCM10019998_08010</name>
</gene>
<evidence type="ECO:0000259" key="3">
    <source>
        <dbReference type="PROSITE" id="PS51480"/>
    </source>
</evidence>
<reference evidence="5" key="1">
    <citation type="journal article" date="2019" name="Int. J. Syst. Evol. Microbiol.">
        <title>The Global Catalogue of Microorganisms (GCM) 10K type strain sequencing project: providing services to taxonomists for standard genome sequencing and annotation.</title>
        <authorList>
            <consortium name="The Broad Institute Genomics Platform"/>
            <consortium name="The Broad Institute Genome Sequencing Center for Infectious Disease"/>
            <person name="Wu L."/>
            <person name="Ma J."/>
        </authorList>
    </citation>
    <scope>NUCLEOTIDE SEQUENCE [LARGE SCALE GENOMIC DNA]</scope>
    <source>
        <strain evidence="5">JCM 8736</strain>
    </source>
</reference>
<proteinExistence type="predicted"/>
<dbReference type="Pfam" id="PF02734">
    <property type="entry name" value="Dak2"/>
    <property type="match status" value="1"/>
</dbReference>
<dbReference type="Proteomes" id="UP001501577">
    <property type="component" value="Unassembled WGS sequence"/>
</dbReference>
<dbReference type="SMART" id="SM01120">
    <property type="entry name" value="Dak2"/>
    <property type="match status" value="1"/>
</dbReference>
<dbReference type="InterPro" id="IPR036117">
    <property type="entry name" value="DhaL_dom_sf"/>
</dbReference>
<accession>A0ABP6KQB6</accession>
<comment type="caution">
    <text evidence="4">The sequence shown here is derived from an EMBL/GenBank/DDBJ whole genome shotgun (WGS) entry which is preliminary data.</text>
</comment>
<dbReference type="PANTHER" id="PTHR28629">
    <property type="entry name" value="TRIOKINASE/FMN CYCLASE"/>
    <property type="match status" value="1"/>
</dbReference>
<dbReference type="InterPro" id="IPR004007">
    <property type="entry name" value="DhaL_dom"/>
</dbReference>
<dbReference type="EMBL" id="BAAAXQ010000024">
    <property type="protein sequence ID" value="GAA3014336.1"/>
    <property type="molecule type" value="Genomic_DNA"/>
</dbReference>
<dbReference type="NCBIfam" id="TIGR02365">
    <property type="entry name" value="dha_L_ycgS"/>
    <property type="match status" value="1"/>
</dbReference>
<keyword evidence="5" id="KW-1185">Reference proteome</keyword>
<evidence type="ECO:0000313" key="5">
    <source>
        <dbReference type="Proteomes" id="UP001501577"/>
    </source>
</evidence>
<keyword evidence="1" id="KW-0808">Transferase</keyword>
<dbReference type="Gene3D" id="1.25.40.340">
    <property type="match status" value="1"/>
</dbReference>
<feature type="domain" description="DhaL" evidence="3">
    <location>
        <begin position="7"/>
        <end position="205"/>
    </location>
</feature>
<evidence type="ECO:0000313" key="4">
    <source>
        <dbReference type="EMBL" id="GAA3014336.1"/>
    </source>
</evidence>
<name>A0ABP6KQB6_9ENTE</name>
<organism evidence="4 5">
    <name type="scientific">Tetragenococcus solitarius</name>
    <dbReference type="NCBI Taxonomy" id="71453"/>
    <lineage>
        <taxon>Bacteria</taxon>
        <taxon>Bacillati</taxon>
        <taxon>Bacillota</taxon>
        <taxon>Bacilli</taxon>
        <taxon>Lactobacillales</taxon>
        <taxon>Enterococcaceae</taxon>
        <taxon>Tetragenococcus</taxon>
    </lineage>
</organism>
<sequence length="215" mass="23446">MESLTVEQVKEMIVQVAYGIIQREPELTAIDRKVGDGDHGIGMKIGFERVVEELNIQNFSDVGSVFQVTAKTMLNSMGGASGVLFASLFLGVFKTSKYKKELNTTDLANGLAKSVEDIEKKGGASVGDKTMLDALEPAVTSLMSNKNLDLELALSDGTKAAKKGLEQTKKYVAKFGRAKNLGSRTIGYQDAGATSVYFILYEMLRFIQKEVRKQS</sequence>
<evidence type="ECO:0000256" key="2">
    <source>
        <dbReference type="ARBA" id="ARBA00022777"/>
    </source>
</evidence>
<evidence type="ECO:0000256" key="1">
    <source>
        <dbReference type="ARBA" id="ARBA00022679"/>
    </source>
</evidence>
<dbReference type="PROSITE" id="PS51480">
    <property type="entry name" value="DHAL"/>
    <property type="match status" value="1"/>
</dbReference>
<dbReference type="InterPro" id="IPR050861">
    <property type="entry name" value="Dihydroxyacetone_Kinase"/>
</dbReference>
<protein>
    <submittedName>
        <fullName evidence="4">Dihydroxyacetone kinase subunit DhaL</fullName>
    </submittedName>
</protein>